<dbReference type="KEGG" id="act:ACLA_023760"/>
<dbReference type="GO" id="GO:0005634">
    <property type="term" value="C:nucleus"/>
    <property type="evidence" value="ECO:0007669"/>
    <property type="project" value="TreeGrafter"/>
</dbReference>
<dbReference type="PANTHER" id="PTHR14689">
    <property type="entry name" value="PHORBOL-ESTER_DAG-TYPE DOMAIN-CONTAINING PROTEIN"/>
    <property type="match status" value="1"/>
</dbReference>
<dbReference type="EMBL" id="DS027059">
    <property type="protein sequence ID" value="EAW07662.1"/>
    <property type="molecule type" value="Genomic_DNA"/>
</dbReference>
<dbReference type="GeneID" id="4701916"/>
<name>A1CPU1_ASPCL</name>
<dbReference type="PANTHER" id="PTHR14689:SF0">
    <property type="entry name" value="COILED-COIL DOMAIN-CONTAINING PROTEIN 82"/>
    <property type="match status" value="1"/>
</dbReference>
<gene>
    <name evidence="3" type="ORF">ACLA_023760</name>
</gene>
<feature type="compositionally biased region" description="Basic and acidic residues" evidence="1">
    <location>
        <begin position="127"/>
        <end position="142"/>
    </location>
</feature>
<feature type="domain" description="DUF4211" evidence="2">
    <location>
        <begin position="205"/>
        <end position="340"/>
    </location>
</feature>
<organism evidence="3 4">
    <name type="scientific">Aspergillus clavatus (strain ATCC 1007 / CBS 513.65 / DSM 816 / NCTC 3887 / NRRL 1 / QM 1276 / 107)</name>
    <dbReference type="NCBI Taxonomy" id="344612"/>
    <lineage>
        <taxon>Eukaryota</taxon>
        <taxon>Fungi</taxon>
        <taxon>Dikarya</taxon>
        <taxon>Ascomycota</taxon>
        <taxon>Pezizomycotina</taxon>
        <taxon>Eurotiomycetes</taxon>
        <taxon>Eurotiomycetidae</taxon>
        <taxon>Eurotiales</taxon>
        <taxon>Aspergillaceae</taxon>
        <taxon>Aspergillus</taxon>
        <taxon>Aspergillus subgen. Fumigati</taxon>
    </lineage>
</organism>
<dbReference type="Proteomes" id="UP000006701">
    <property type="component" value="Unassembled WGS sequence"/>
</dbReference>
<feature type="region of interest" description="Disordered" evidence="1">
    <location>
        <begin position="341"/>
        <end position="363"/>
    </location>
</feature>
<feature type="compositionally biased region" description="Acidic residues" evidence="1">
    <location>
        <begin position="143"/>
        <end position="170"/>
    </location>
</feature>
<evidence type="ECO:0000256" key="1">
    <source>
        <dbReference type="SAM" id="MobiDB-lite"/>
    </source>
</evidence>
<protein>
    <recommendedName>
        <fullName evidence="2">DUF4211 domain-containing protein</fullName>
    </recommendedName>
</protein>
<dbReference type="InterPro" id="IPR025451">
    <property type="entry name" value="DUF4211"/>
</dbReference>
<accession>A1CPU1</accession>
<dbReference type="VEuPathDB" id="FungiDB:ACLA_023760"/>
<feature type="compositionally biased region" description="Basic residues" evidence="1">
    <location>
        <begin position="1"/>
        <end position="11"/>
    </location>
</feature>
<evidence type="ECO:0000313" key="3">
    <source>
        <dbReference type="EMBL" id="EAW07662.1"/>
    </source>
</evidence>
<feature type="compositionally biased region" description="Acidic residues" evidence="1">
    <location>
        <begin position="92"/>
        <end position="104"/>
    </location>
</feature>
<proteinExistence type="predicted"/>
<sequence length="463" mass="53169">MKLRSGKRKRSPIPSKLPAGKRSTGNSSDSDVDILRAPRRKLRRGAASRQPVVVEDDSEVSEEPVRSSPAKRQKRNIEADIPQTPRRYTEQEQLDLEEDLEDLQDSVVKESRTRGRLAHSARAQRQLHLEALRRRRAGGREVEEAEAEAELDSDSDSESSNDGNSEDESEIEAKNEIQPPVFRRVDSDVDSSIADNEDLDRYEDDFVLEDDDGELGVPSSMVDMPFEFTRHAYKQLKEYFQDAVEWMVNNQLNPAFPRSDPLYEVAFSKLEDEVKGRTGSQLLSTVWSVEFRRALLARPQIEITSYPIMDDHPCDACNRSGHPASSDIKLYGKPYSLTTLEPLSEEESDEGEEDGVERDRDGYSLPDQERRFYLGRHCKNKASLAHTLTHWRFHLNEWVVDYLRRMGHLEDDKVLKRSHWSQKRKSRHASEVMGSMVDSGEVKKLWRDFHITLRSARESTTIG</sequence>
<dbReference type="AlphaFoldDB" id="A1CPU1"/>
<evidence type="ECO:0000259" key="2">
    <source>
        <dbReference type="Pfam" id="PF13926"/>
    </source>
</evidence>
<dbReference type="HOGENOM" id="CLU_021433_1_0_1"/>
<dbReference type="STRING" id="344612.A1CPU1"/>
<dbReference type="OrthoDB" id="21499at2759"/>
<dbReference type="RefSeq" id="XP_001269088.1">
    <property type="nucleotide sequence ID" value="XM_001269087.1"/>
</dbReference>
<feature type="region of interest" description="Disordered" evidence="1">
    <location>
        <begin position="1"/>
        <end position="203"/>
    </location>
</feature>
<reference evidence="3 4" key="1">
    <citation type="journal article" date="2008" name="PLoS Genet.">
        <title>Genomic islands in the pathogenic filamentous fungus Aspergillus fumigatus.</title>
        <authorList>
            <person name="Fedorova N.D."/>
            <person name="Khaldi N."/>
            <person name="Joardar V.S."/>
            <person name="Maiti R."/>
            <person name="Amedeo P."/>
            <person name="Anderson M.J."/>
            <person name="Crabtree J."/>
            <person name="Silva J.C."/>
            <person name="Badger J.H."/>
            <person name="Albarraq A."/>
            <person name="Angiuoli S."/>
            <person name="Bussey H."/>
            <person name="Bowyer P."/>
            <person name="Cotty P.J."/>
            <person name="Dyer P.S."/>
            <person name="Egan A."/>
            <person name="Galens K."/>
            <person name="Fraser-Liggett C.M."/>
            <person name="Haas B.J."/>
            <person name="Inman J.M."/>
            <person name="Kent R."/>
            <person name="Lemieux S."/>
            <person name="Malavazi I."/>
            <person name="Orvis J."/>
            <person name="Roemer T."/>
            <person name="Ronning C.M."/>
            <person name="Sundaram J.P."/>
            <person name="Sutton G."/>
            <person name="Turner G."/>
            <person name="Venter J.C."/>
            <person name="White O.R."/>
            <person name="Whitty B.R."/>
            <person name="Youngman P."/>
            <person name="Wolfe K.H."/>
            <person name="Goldman G.H."/>
            <person name="Wortman J.R."/>
            <person name="Jiang B."/>
            <person name="Denning D.W."/>
            <person name="Nierman W.C."/>
        </authorList>
    </citation>
    <scope>NUCLEOTIDE SEQUENCE [LARGE SCALE GENOMIC DNA]</scope>
    <source>
        <strain evidence="4">ATCC 1007 / CBS 513.65 / DSM 816 / NCTC 3887 / NRRL 1</strain>
    </source>
</reference>
<dbReference type="OMA" id="WRDFHIN"/>
<dbReference type="eggNOG" id="ENOG502S7B9">
    <property type="taxonomic scope" value="Eukaryota"/>
</dbReference>
<evidence type="ECO:0000313" key="4">
    <source>
        <dbReference type="Proteomes" id="UP000006701"/>
    </source>
</evidence>
<feature type="compositionally biased region" description="Basic residues" evidence="1">
    <location>
        <begin position="37"/>
        <end position="46"/>
    </location>
</feature>
<feature type="compositionally biased region" description="Acidic residues" evidence="1">
    <location>
        <begin position="343"/>
        <end position="356"/>
    </location>
</feature>
<dbReference type="Pfam" id="PF13926">
    <property type="entry name" value="DUF4211"/>
    <property type="match status" value="1"/>
</dbReference>
<keyword evidence="4" id="KW-1185">Reference proteome</keyword>